<dbReference type="GO" id="GO:0046872">
    <property type="term" value="F:metal ion binding"/>
    <property type="evidence" value="ECO:0007669"/>
    <property type="project" value="UniProtKB-UniRule"/>
</dbReference>
<feature type="region of interest" description="Disordered" evidence="2">
    <location>
        <begin position="59"/>
        <end position="84"/>
    </location>
</feature>
<keyword evidence="1" id="KW-0645">Protease</keyword>
<proteinExistence type="predicted"/>
<comment type="cofactor">
    <cofactor evidence="1">
        <name>Ca(2+)</name>
        <dbReference type="ChEBI" id="CHEBI:29108"/>
    </cofactor>
    <text evidence="1">Binds 1 Ca(2+) ion per subunit.</text>
</comment>
<organism evidence="5 6">
    <name type="scientific">Sphaerotilus hippei</name>
    <dbReference type="NCBI Taxonomy" id="744406"/>
    <lineage>
        <taxon>Bacteria</taxon>
        <taxon>Pseudomonadati</taxon>
        <taxon>Pseudomonadota</taxon>
        <taxon>Betaproteobacteria</taxon>
        <taxon>Burkholderiales</taxon>
        <taxon>Sphaerotilaceae</taxon>
        <taxon>Sphaerotilus</taxon>
    </lineage>
</organism>
<dbReference type="OrthoDB" id="151889at2"/>
<keyword evidence="1" id="KW-0106">Calcium</keyword>
<dbReference type="GO" id="GO:0008240">
    <property type="term" value="F:tripeptidyl-peptidase activity"/>
    <property type="evidence" value="ECO:0007669"/>
    <property type="project" value="TreeGrafter"/>
</dbReference>
<dbReference type="EMBL" id="QJJS01000001">
    <property type="protein sequence ID" value="PXW99435.1"/>
    <property type="molecule type" value="Genomic_DNA"/>
</dbReference>
<evidence type="ECO:0000313" key="6">
    <source>
        <dbReference type="Proteomes" id="UP000247811"/>
    </source>
</evidence>
<comment type="caution">
    <text evidence="5">The sequence shown here is derived from an EMBL/GenBank/DDBJ whole genome shotgun (WGS) entry which is preliminary data.</text>
</comment>
<keyword evidence="6" id="KW-1185">Reference proteome</keyword>
<dbReference type="PROSITE" id="PS51695">
    <property type="entry name" value="SEDOLISIN"/>
    <property type="match status" value="1"/>
</dbReference>
<name>A0A318H6D1_9BURK</name>
<keyword evidence="1" id="KW-0479">Metal-binding</keyword>
<keyword evidence="1" id="KW-0378">Hydrolase</keyword>
<reference evidence="5 6" key="1">
    <citation type="submission" date="2018-05" db="EMBL/GenBank/DDBJ databases">
        <title>Genomic Encyclopedia of Type Strains, Phase IV (KMG-IV): sequencing the most valuable type-strain genomes for metagenomic binning, comparative biology and taxonomic classification.</title>
        <authorList>
            <person name="Goeker M."/>
        </authorList>
    </citation>
    <scope>NUCLEOTIDE SEQUENCE [LARGE SCALE GENOMIC DNA]</scope>
    <source>
        <strain evidence="5 6">DSM 566</strain>
    </source>
</reference>
<feature type="compositionally biased region" description="Polar residues" evidence="2">
    <location>
        <begin position="71"/>
        <end position="84"/>
    </location>
</feature>
<dbReference type="PROSITE" id="PS51257">
    <property type="entry name" value="PROKAR_LIPOPROTEIN"/>
    <property type="match status" value="1"/>
</dbReference>
<dbReference type="InterPro" id="IPR030400">
    <property type="entry name" value="Sedolisin_dom"/>
</dbReference>
<evidence type="ECO:0000313" key="5">
    <source>
        <dbReference type="EMBL" id="PXW99435.1"/>
    </source>
</evidence>
<dbReference type="SUPFAM" id="SSF52743">
    <property type="entry name" value="Subtilisin-like"/>
    <property type="match status" value="1"/>
</dbReference>
<feature type="binding site" evidence="1">
    <location>
        <position position="465"/>
    </location>
    <ligand>
        <name>Ca(2+)</name>
        <dbReference type="ChEBI" id="CHEBI:29108"/>
    </ligand>
</feature>
<evidence type="ECO:0000256" key="2">
    <source>
        <dbReference type="SAM" id="MobiDB-lite"/>
    </source>
</evidence>
<gene>
    <name evidence="5" type="ORF">C7444_101265</name>
</gene>
<accession>A0A318H6D1</accession>
<feature type="signal peptide" evidence="3">
    <location>
        <begin position="1"/>
        <end position="27"/>
    </location>
</feature>
<dbReference type="RefSeq" id="WP_110399005.1">
    <property type="nucleotide sequence ID" value="NZ_QJJS01000001.1"/>
</dbReference>
<dbReference type="CDD" id="cd04056">
    <property type="entry name" value="Peptidases_S53"/>
    <property type="match status" value="1"/>
</dbReference>
<dbReference type="AlphaFoldDB" id="A0A318H6D1"/>
<keyword evidence="3" id="KW-0732">Signal</keyword>
<sequence>MPASSVRSTLTLTAAAVALLLAGCGGGGEDSAAAEDTSTIAAAEADGVEALPVFHMAPVLPDEPSDIDADGSSQSAGTAPQTLQVPATQAALSTARLLPDQLRARAAAASDQAGTLATSTTATVYTPAQIRAAYGYPTLAATGTTLSADQAASFGSAQTIYIVNAYHHPNVAKDLAVFNQKFGLPTCTTTTLSASTRLPLATPASGSGCALTIAYASTKAGLASSAPKYNAGWASEIALDVQWAHAVAPMARIVLIEAVDASVNSLLSAIQLAAKMGPGVVSMSFGASEGTWTSQVDGVFKASGLSYVAASGDNGTQMNWPAVSGSVLSVGGTTLSYASGSARSETTWSGSGGGTSAYVAMPSYQGAVSVPGKNGSSPKRAGPDVASNADPYSGHYVYLTASGATTGTWYVFGGTSAGAPQWAAGLAIANARRARAGKAVLGQPHPALYQGIAAVSATYAAALLDITTGSNGSCTTCSAVTGYDLATGLGSPNAGSLLTALQAY</sequence>
<dbReference type="PANTHER" id="PTHR14218">
    <property type="entry name" value="PROTEASE S8 TRIPEPTIDYL PEPTIDASE I CLN2"/>
    <property type="match status" value="1"/>
</dbReference>
<dbReference type="InterPro" id="IPR050819">
    <property type="entry name" value="Tripeptidyl-peptidase_I"/>
</dbReference>
<dbReference type="Gene3D" id="3.40.50.200">
    <property type="entry name" value="Peptidase S8/S53 domain"/>
    <property type="match status" value="1"/>
</dbReference>
<feature type="active site" description="Charge relay system" evidence="1">
    <location>
        <position position="416"/>
    </location>
</feature>
<dbReference type="InterPro" id="IPR036852">
    <property type="entry name" value="Peptidase_S8/S53_dom_sf"/>
</dbReference>
<evidence type="ECO:0000256" key="1">
    <source>
        <dbReference type="PROSITE-ProRule" id="PRU01032"/>
    </source>
</evidence>
<dbReference type="GO" id="GO:0006508">
    <property type="term" value="P:proteolysis"/>
    <property type="evidence" value="ECO:0007669"/>
    <property type="project" value="UniProtKB-KW"/>
</dbReference>
<evidence type="ECO:0000256" key="3">
    <source>
        <dbReference type="SAM" id="SignalP"/>
    </source>
</evidence>
<dbReference type="Proteomes" id="UP000247811">
    <property type="component" value="Unassembled WGS sequence"/>
</dbReference>
<feature type="binding site" evidence="1">
    <location>
        <position position="484"/>
    </location>
    <ligand>
        <name>Ca(2+)</name>
        <dbReference type="ChEBI" id="CHEBI:29108"/>
    </ligand>
</feature>
<feature type="binding site" evidence="1">
    <location>
        <position position="482"/>
    </location>
    <ligand>
        <name>Ca(2+)</name>
        <dbReference type="ChEBI" id="CHEBI:29108"/>
    </ligand>
</feature>
<keyword evidence="1" id="KW-0720">Serine protease</keyword>
<feature type="domain" description="Peptidase S53" evidence="4">
    <location>
        <begin position="124"/>
        <end position="504"/>
    </location>
</feature>
<feature type="binding site" evidence="1">
    <location>
        <position position="466"/>
    </location>
    <ligand>
        <name>Ca(2+)</name>
        <dbReference type="ChEBI" id="CHEBI:29108"/>
    </ligand>
</feature>
<feature type="active site" description="Charge relay system" evidence="1">
    <location>
        <position position="240"/>
    </location>
</feature>
<protein>
    <recommendedName>
        <fullName evidence="4">Peptidase S53 domain-containing protein</fullName>
    </recommendedName>
</protein>
<evidence type="ECO:0000259" key="4">
    <source>
        <dbReference type="PROSITE" id="PS51695"/>
    </source>
</evidence>
<feature type="chain" id="PRO_5016394339" description="Peptidase S53 domain-containing protein" evidence="3">
    <location>
        <begin position="28"/>
        <end position="504"/>
    </location>
</feature>
<feature type="active site" description="Charge relay system" evidence="1">
    <location>
        <position position="236"/>
    </location>
</feature>
<dbReference type="GO" id="GO:0004252">
    <property type="term" value="F:serine-type endopeptidase activity"/>
    <property type="evidence" value="ECO:0007669"/>
    <property type="project" value="UniProtKB-UniRule"/>
</dbReference>
<dbReference type="PANTHER" id="PTHR14218:SF15">
    <property type="entry name" value="TRIPEPTIDYL-PEPTIDASE 1"/>
    <property type="match status" value="1"/>
</dbReference>